<sequence>MPLFPLFLLFSNIKLATCNECYSLDGTGCVFNINSTCSGEFYINDSNCIASRAFYNNKKITSIIFNVTKRVIVGNEAFRSSLLSSFVASNGIKQLGTNSFFGTKITTIDLDGVEDIPLSAFANCKQLQSVLNTPNLKTIGENGFYGTNLLSHITFGNQLTQIGNYAFQSSGLVNVSFDGNVNGTLIGNYAFYNCLNLLTVDITNVTSIGEYAFYDSSNLESLINTESLKTVQTSAFSGCDKLKEIHLGQMVSLGESAFGETLTFIFYHGDEDVRAWVSNSVSAGTTIFVPRSYNDTKFAERSVVKVLCHSHEYIDTTIQYTTNVDESQCKECPEGTGTLDGVNDNCDLDTSYCQRVNPNCKYCDGQICAQCTDNSHITEDTHKCYNISPDGYYLDGDIYKHCDAHCDTCESKGSCTKCSPNYIYIEDTSKCDSECPKGSFVLGNVCKKCMSKCTECVSQDECRTCVDGYYFNGIKCAACKSHCDECYDYDVCALCEDSYYYQEDTEDCVKYCPSNYFIDNLVCRKCNKHCKTCENFYSCEVCEDGFFPKEDDGECVNPCPEKYFLQDKKCLKCQEKYLLPCTDNECKVCVGTKNGALKVSIVLTLMVSVFVL</sequence>
<proteinExistence type="predicted"/>
<keyword evidence="3" id="KW-1185">Reference proteome</keyword>
<dbReference type="InterPro" id="IPR009030">
    <property type="entry name" value="Growth_fac_rcpt_cys_sf"/>
</dbReference>
<dbReference type="PANTHER" id="PTHR23275">
    <property type="entry name" value="CABRIOLET.-RELATED"/>
    <property type="match status" value="1"/>
</dbReference>
<dbReference type="InterPro" id="IPR006212">
    <property type="entry name" value="Furin_repeat"/>
</dbReference>
<gene>
    <name evidence="2" type="ORF">EIN_043740</name>
</gene>
<evidence type="ECO:0000313" key="2">
    <source>
        <dbReference type="EMBL" id="ELP86836.1"/>
    </source>
</evidence>
<dbReference type="PANTHER" id="PTHR23275:SF100">
    <property type="entry name" value="EGF-LIKE DOMAIN-CONTAINING PROTEIN"/>
    <property type="match status" value="1"/>
</dbReference>
<dbReference type="InterPro" id="IPR052798">
    <property type="entry name" value="Giardia_VSA"/>
</dbReference>
<dbReference type="SUPFAM" id="SSF57184">
    <property type="entry name" value="Growth factor receptor domain"/>
    <property type="match status" value="2"/>
</dbReference>
<dbReference type="InterPro" id="IPR026906">
    <property type="entry name" value="LRR_5"/>
</dbReference>
<dbReference type="OrthoDB" id="300641at2759"/>
<name>A0A0A1U527_ENTIV</name>
<reference evidence="2 3" key="1">
    <citation type="submission" date="2012-10" db="EMBL/GenBank/DDBJ databases">
        <authorList>
            <person name="Zafar N."/>
            <person name="Inman J."/>
            <person name="Hall N."/>
            <person name="Lorenzi H."/>
            <person name="Caler E."/>
        </authorList>
    </citation>
    <scope>NUCLEOTIDE SEQUENCE [LARGE SCALE GENOMIC DNA]</scope>
    <source>
        <strain evidence="2 3">IP1</strain>
    </source>
</reference>
<dbReference type="Gene3D" id="2.10.220.10">
    <property type="entry name" value="Hormone Receptor, Insulin-like Growth Factor Receptor 1, Chain A, domain 2"/>
    <property type="match status" value="3"/>
</dbReference>
<dbReference type="Proteomes" id="UP000014680">
    <property type="component" value="Unassembled WGS sequence"/>
</dbReference>
<protein>
    <submittedName>
        <fullName evidence="2">Uncharacterized protein</fullName>
    </submittedName>
</protein>
<accession>A0A0A1U527</accession>
<dbReference type="KEGG" id="eiv:EIN_043740"/>
<feature type="signal peptide" evidence="1">
    <location>
        <begin position="1"/>
        <end position="18"/>
    </location>
</feature>
<dbReference type="Pfam" id="PF13306">
    <property type="entry name" value="LRR_5"/>
    <property type="match status" value="1"/>
</dbReference>
<dbReference type="InterPro" id="IPR032675">
    <property type="entry name" value="LRR_dom_sf"/>
</dbReference>
<dbReference type="SMART" id="SM00261">
    <property type="entry name" value="FU"/>
    <property type="match status" value="5"/>
</dbReference>
<evidence type="ECO:0000313" key="3">
    <source>
        <dbReference type="Proteomes" id="UP000014680"/>
    </source>
</evidence>
<keyword evidence="1" id="KW-0732">Signal</keyword>
<dbReference type="SUPFAM" id="SSF52058">
    <property type="entry name" value="L domain-like"/>
    <property type="match status" value="1"/>
</dbReference>
<dbReference type="VEuPathDB" id="AmoebaDB:EIN_043740"/>
<organism evidence="2 3">
    <name type="scientific">Entamoeba invadens IP1</name>
    <dbReference type="NCBI Taxonomy" id="370355"/>
    <lineage>
        <taxon>Eukaryota</taxon>
        <taxon>Amoebozoa</taxon>
        <taxon>Evosea</taxon>
        <taxon>Archamoebae</taxon>
        <taxon>Mastigamoebida</taxon>
        <taxon>Entamoebidae</taxon>
        <taxon>Entamoeba</taxon>
    </lineage>
</organism>
<evidence type="ECO:0000256" key="1">
    <source>
        <dbReference type="SAM" id="SignalP"/>
    </source>
</evidence>
<dbReference type="EMBL" id="KB206902">
    <property type="protein sequence ID" value="ELP86836.1"/>
    <property type="molecule type" value="Genomic_DNA"/>
</dbReference>
<dbReference type="RefSeq" id="XP_004253607.1">
    <property type="nucleotide sequence ID" value="XM_004253559.1"/>
</dbReference>
<dbReference type="AlphaFoldDB" id="A0A0A1U527"/>
<dbReference type="GeneID" id="14885834"/>
<dbReference type="Gene3D" id="3.80.10.10">
    <property type="entry name" value="Ribonuclease Inhibitor"/>
    <property type="match status" value="3"/>
</dbReference>
<feature type="chain" id="PRO_5001980186" evidence="1">
    <location>
        <begin position="19"/>
        <end position="612"/>
    </location>
</feature>